<dbReference type="OrthoDB" id="9805025at2"/>
<dbReference type="Proteomes" id="UP000199203">
    <property type="component" value="Unassembled WGS sequence"/>
</dbReference>
<protein>
    <submittedName>
        <fullName evidence="3">VanZ like family protein</fullName>
    </submittedName>
</protein>
<keyword evidence="1" id="KW-0472">Membrane</keyword>
<dbReference type="PROSITE" id="PS51257">
    <property type="entry name" value="PROKAR_LIPOPROTEIN"/>
    <property type="match status" value="1"/>
</dbReference>
<feature type="domain" description="VanZ-like" evidence="2">
    <location>
        <begin position="10"/>
        <end position="129"/>
    </location>
</feature>
<feature type="transmembrane region" description="Helical" evidence="1">
    <location>
        <begin position="55"/>
        <end position="75"/>
    </location>
</feature>
<dbReference type="InterPro" id="IPR053150">
    <property type="entry name" value="Teicoplanin_resist-assoc"/>
</dbReference>
<evidence type="ECO:0000313" key="4">
    <source>
        <dbReference type="Proteomes" id="UP000199203"/>
    </source>
</evidence>
<name>A0A1G7PB98_9FLAO</name>
<accession>A0A1G7PB98</accession>
<feature type="transmembrane region" description="Helical" evidence="1">
    <location>
        <begin position="5"/>
        <end position="23"/>
    </location>
</feature>
<dbReference type="PANTHER" id="PTHR36834">
    <property type="entry name" value="MEMBRANE PROTEIN-RELATED"/>
    <property type="match status" value="1"/>
</dbReference>
<keyword evidence="1" id="KW-1133">Transmembrane helix</keyword>
<dbReference type="PANTHER" id="PTHR36834:SF1">
    <property type="entry name" value="INTEGRAL MEMBRANE PROTEIN"/>
    <property type="match status" value="1"/>
</dbReference>
<keyword evidence="1" id="KW-0812">Transmembrane</keyword>
<dbReference type="RefSeq" id="WP_089873511.1">
    <property type="nucleotide sequence ID" value="NZ_FNBH01000002.1"/>
</dbReference>
<feature type="transmembrane region" description="Helical" evidence="1">
    <location>
        <begin position="82"/>
        <end position="102"/>
    </location>
</feature>
<feature type="transmembrane region" description="Helical" evidence="1">
    <location>
        <begin position="114"/>
        <end position="135"/>
    </location>
</feature>
<proteinExistence type="predicted"/>
<dbReference type="AlphaFoldDB" id="A0A1G7PB98"/>
<reference evidence="4" key="1">
    <citation type="submission" date="2016-10" db="EMBL/GenBank/DDBJ databases">
        <authorList>
            <person name="Varghese N."/>
            <person name="Submissions S."/>
        </authorList>
    </citation>
    <scope>NUCLEOTIDE SEQUENCE [LARGE SCALE GENOMIC DNA]</scope>
    <source>
        <strain evidence="4">DSM 19684</strain>
    </source>
</reference>
<dbReference type="EMBL" id="FNBH01000002">
    <property type="protein sequence ID" value="SDF83585.1"/>
    <property type="molecule type" value="Genomic_DNA"/>
</dbReference>
<dbReference type="STRING" id="454006.SAMN05421825_2245"/>
<dbReference type="Pfam" id="PF04892">
    <property type="entry name" value="VanZ"/>
    <property type="match status" value="1"/>
</dbReference>
<organism evidence="3 4">
    <name type="scientific">Epilithonimonas hungarica</name>
    <dbReference type="NCBI Taxonomy" id="454006"/>
    <lineage>
        <taxon>Bacteria</taxon>
        <taxon>Pseudomonadati</taxon>
        <taxon>Bacteroidota</taxon>
        <taxon>Flavobacteriia</taxon>
        <taxon>Flavobacteriales</taxon>
        <taxon>Weeksellaceae</taxon>
        <taxon>Chryseobacterium group</taxon>
        <taxon>Epilithonimonas</taxon>
    </lineage>
</organism>
<evidence type="ECO:0000256" key="1">
    <source>
        <dbReference type="SAM" id="Phobius"/>
    </source>
</evidence>
<evidence type="ECO:0000313" key="3">
    <source>
        <dbReference type="EMBL" id="SDF83585.1"/>
    </source>
</evidence>
<sequence length="156" mass="18462">MKRYYAVLIFFYTIFLLYMMFYGCGRHPEFGFLQLNPFHSIQYFLNYHQFFSQKFMVNILGNILVFIPYGWLSILDKRLNNLPLLFCLFISWVSMIELAQLYTARGTADIDDVFLNTFGMLIGYFGLKLATWLNIANIRLELGLGYPKINSYSYNQ</sequence>
<dbReference type="InterPro" id="IPR006976">
    <property type="entry name" value="VanZ-like"/>
</dbReference>
<keyword evidence="4" id="KW-1185">Reference proteome</keyword>
<gene>
    <name evidence="3" type="ORF">SAMN05421825_2245</name>
</gene>
<evidence type="ECO:0000259" key="2">
    <source>
        <dbReference type="Pfam" id="PF04892"/>
    </source>
</evidence>